<proteinExistence type="predicted"/>
<dbReference type="PROSITE" id="PS50943">
    <property type="entry name" value="HTH_CROC1"/>
    <property type="match status" value="1"/>
</dbReference>
<comment type="caution">
    <text evidence="2">The sequence shown here is derived from an EMBL/GenBank/DDBJ whole genome shotgun (WGS) entry which is preliminary data.</text>
</comment>
<dbReference type="Pfam" id="PF19054">
    <property type="entry name" value="DUF5753"/>
    <property type="match status" value="1"/>
</dbReference>
<organism evidence="2 3">
    <name type="scientific">Actinomadura chokoriensis</name>
    <dbReference type="NCBI Taxonomy" id="454156"/>
    <lineage>
        <taxon>Bacteria</taxon>
        <taxon>Bacillati</taxon>
        <taxon>Actinomycetota</taxon>
        <taxon>Actinomycetes</taxon>
        <taxon>Streptosporangiales</taxon>
        <taxon>Thermomonosporaceae</taxon>
        <taxon>Actinomadura</taxon>
    </lineage>
</organism>
<name>A0ABV4QUW7_9ACTN</name>
<sequence>MSARELLNPEGSLWDLIAVQLRRHREERRMSGSALGVMLDLDRSSVSRLESGQVKLLEKHARVLDREWGTQDLFKVLLTFAKAGHDPEWFKTHFELEVRASELRIWELAWIPGLFQTEAYTREAVLAGGFRDVDAHVAVRMKRQESLLRDPPPNLWVMLDEGVITQPVGGSEVMRGQLARLLELGEQPNISVRIVPRRAGAHVGRDGSFKLMTVDGADSVYVQASFGGRLAVDVADVRSYRANFDRISDRALPVDASAEFIQQVMEGF</sequence>
<dbReference type="RefSeq" id="WP_371940242.1">
    <property type="nucleotide sequence ID" value="NZ_JAXCEH010000004.1"/>
</dbReference>
<accession>A0ABV4QUW7</accession>
<dbReference type="InterPro" id="IPR001387">
    <property type="entry name" value="Cro/C1-type_HTH"/>
</dbReference>
<dbReference type="Gene3D" id="1.10.260.40">
    <property type="entry name" value="lambda repressor-like DNA-binding domains"/>
    <property type="match status" value="1"/>
</dbReference>
<dbReference type="InterPro" id="IPR043917">
    <property type="entry name" value="DUF5753"/>
</dbReference>
<keyword evidence="3" id="KW-1185">Reference proteome</keyword>
<feature type="domain" description="HTH cro/C1-type" evidence="1">
    <location>
        <begin position="21"/>
        <end position="71"/>
    </location>
</feature>
<reference evidence="2 3" key="1">
    <citation type="submission" date="2023-11" db="EMBL/GenBank/DDBJ databases">
        <title>Actinomadura monticuli sp. nov., isolated from volcanic ash.</title>
        <authorList>
            <person name="Lee S.D."/>
            <person name="Yang H."/>
            <person name="Kim I.S."/>
        </authorList>
    </citation>
    <scope>NUCLEOTIDE SEQUENCE [LARGE SCALE GENOMIC DNA]</scope>
    <source>
        <strain evidence="2 3">DSM 45346</strain>
    </source>
</reference>
<protein>
    <submittedName>
        <fullName evidence="2">Helix-turn-helix transcriptional regulator</fullName>
    </submittedName>
</protein>
<gene>
    <name evidence="2" type="ORF">SM436_09115</name>
</gene>
<evidence type="ECO:0000313" key="2">
    <source>
        <dbReference type="EMBL" id="MFA1553848.1"/>
    </source>
</evidence>
<dbReference type="SUPFAM" id="SSF47413">
    <property type="entry name" value="lambda repressor-like DNA-binding domains"/>
    <property type="match status" value="1"/>
</dbReference>
<evidence type="ECO:0000259" key="1">
    <source>
        <dbReference type="PROSITE" id="PS50943"/>
    </source>
</evidence>
<dbReference type="InterPro" id="IPR010982">
    <property type="entry name" value="Lambda_DNA-bd_dom_sf"/>
</dbReference>
<dbReference type="Proteomes" id="UP001569904">
    <property type="component" value="Unassembled WGS sequence"/>
</dbReference>
<dbReference type="CDD" id="cd00093">
    <property type="entry name" value="HTH_XRE"/>
    <property type="match status" value="1"/>
</dbReference>
<evidence type="ECO:0000313" key="3">
    <source>
        <dbReference type="Proteomes" id="UP001569904"/>
    </source>
</evidence>
<dbReference type="EMBL" id="JAXCEH010000004">
    <property type="protein sequence ID" value="MFA1553848.1"/>
    <property type="molecule type" value="Genomic_DNA"/>
</dbReference>